<gene>
    <name evidence="3" type="ORF">DWW27_18810</name>
</gene>
<organism evidence="3 4">
    <name type="scientific">Phocaeicola vulgatus</name>
    <name type="common">Bacteroides vulgatus</name>
    <dbReference type="NCBI Taxonomy" id="821"/>
    <lineage>
        <taxon>Bacteria</taxon>
        <taxon>Pseudomonadati</taxon>
        <taxon>Bacteroidota</taxon>
        <taxon>Bacteroidia</taxon>
        <taxon>Bacteroidales</taxon>
        <taxon>Bacteroidaceae</taxon>
        <taxon>Phocaeicola</taxon>
    </lineage>
</organism>
<dbReference type="Pfam" id="PF09374">
    <property type="entry name" value="PG_binding_3"/>
    <property type="match status" value="1"/>
</dbReference>
<sequence>MANANILLPFILRWEGGFVNDPTDRGGATNKGVTITTWRQVGYDKDGDGDIDVDDLKLLTNEDVRDRVLVPHYWNRWKADTINDQKIANILVDWVWASGSHGIKIPQRLLGVDVDGIVGPKTIEAVNFADPKSLFLAIYDERVKFINNIVERSVSEYEKKIGRKATEAELLKYTQKRFRKGWLNRLSELKNL</sequence>
<dbReference type="AlphaFoldDB" id="A0A412VFP6"/>
<dbReference type="InterPro" id="IPR018537">
    <property type="entry name" value="Peptidoglycan-bd_3"/>
</dbReference>
<evidence type="ECO:0000313" key="3">
    <source>
        <dbReference type="EMBL" id="RGV04535.1"/>
    </source>
</evidence>
<dbReference type="InterPro" id="IPR018247">
    <property type="entry name" value="EF_Hand_1_Ca_BS"/>
</dbReference>
<comment type="caution">
    <text evidence="3">The sequence shown here is derived from an EMBL/GenBank/DDBJ whole genome shotgun (WGS) entry which is preliminary data.</text>
</comment>
<evidence type="ECO:0000313" key="4">
    <source>
        <dbReference type="Proteomes" id="UP000285379"/>
    </source>
</evidence>
<protein>
    <submittedName>
        <fullName evidence="3">Peptidoglycan domain protein</fullName>
    </submittedName>
</protein>
<proteinExistence type="predicted"/>
<dbReference type="SUPFAM" id="SSF53955">
    <property type="entry name" value="Lysozyme-like"/>
    <property type="match status" value="1"/>
</dbReference>
<dbReference type="PROSITE" id="PS00018">
    <property type="entry name" value="EF_HAND_1"/>
    <property type="match status" value="1"/>
</dbReference>
<dbReference type="RefSeq" id="WP_005778783.1">
    <property type="nucleotide sequence ID" value="NZ_QRYT01000058.1"/>
</dbReference>
<accession>A0A412VFP6</accession>
<reference evidence="3 4" key="1">
    <citation type="submission" date="2018-08" db="EMBL/GenBank/DDBJ databases">
        <title>A genome reference for cultivated species of the human gut microbiota.</title>
        <authorList>
            <person name="Zou Y."/>
            <person name="Xue W."/>
            <person name="Luo G."/>
        </authorList>
    </citation>
    <scope>NUCLEOTIDE SEQUENCE [LARGE SCALE GENOMIC DNA]</scope>
    <source>
        <strain evidence="3 4">AF14-8</strain>
    </source>
</reference>
<dbReference type="Pfam" id="PF05838">
    <property type="entry name" value="Glyco_hydro_108"/>
    <property type="match status" value="1"/>
</dbReference>
<evidence type="ECO:0000259" key="2">
    <source>
        <dbReference type="Pfam" id="PF09374"/>
    </source>
</evidence>
<feature type="domain" description="TtsA-like Glycoside hydrolase family 108" evidence="1">
    <location>
        <begin position="9"/>
        <end position="99"/>
    </location>
</feature>
<dbReference type="InterPro" id="IPR008565">
    <property type="entry name" value="TtsA-like_GH18_dom"/>
</dbReference>
<feature type="domain" description="Peptidoglycan binding" evidence="2">
    <location>
        <begin position="101"/>
        <end position="186"/>
    </location>
</feature>
<dbReference type="EMBL" id="QRYT01000058">
    <property type="protein sequence ID" value="RGV04535.1"/>
    <property type="molecule type" value="Genomic_DNA"/>
</dbReference>
<evidence type="ECO:0000259" key="1">
    <source>
        <dbReference type="Pfam" id="PF05838"/>
    </source>
</evidence>
<name>A0A412VFP6_PHOVU</name>
<dbReference type="Gene3D" id="1.20.141.10">
    <property type="entry name" value="Chitosanase, subunit A, domain 1"/>
    <property type="match status" value="1"/>
</dbReference>
<dbReference type="InterPro" id="IPR023346">
    <property type="entry name" value="Lysozyme-like_dom_sf"/>
</dbReference>
<dbReference type="Proteomes" id="UP000285379">
    <property type="component" value="Unassembled WGS sequence"/>
</dbReference>